<dbReference type="PANTHER" id="PTHR30537">
    <property type="entry name" value="HTH-TYPE TRANSCRIPTIONAL REGULATOR"/>
    <property type="match status" value="1"/>
</dbReference>
<dbReference type="InterPro" id="IPR036388">
    <property type="entry name" value="WH-like_DNA-bd_sf"/>
</dbReference>
<keyword evidence="3" id="KW-0238">DNA-binding</keyword>
<keyword evidence="4" id="KW-0804">Transcription</keyword>
<dbReference type="InterPro" id="IPR000847">
    <property type="entry name" value="LysR_HTH_N"/>
</dbReference>
<accession>A0ABW1VRN1</accession>
<evidence type="ECO:0000256" key="4">
    <source>
        <dbReference type="ARBA" id="ARBA00023163"/>
    </source>
</evidence>
<reference evidence="7" key="1">
    <citation type="journal article" date="2019" name="Int. J. Syst. Evol. Microbiol.">
        <title>The Global Catalogue of Microorganisms (GCM) 10K type strain sequencing project: providing services to taxonomists for standard genome sequencing and annotation.</title>
        <authorList>
            <consortium name="The Broad Institute Genomics Platform"/>
            <consortium name="The Broad Institute Genome Sequencing Center for Infectious Disease"/>
            <person name="Wu L."/>
            <person name="Ma J."/>
        </authorList>
    </citation>
    <scope>NUCLEOTIDE SEQUENCE [LARGE SCALE GENOMIC DNA]</scope>
    <source>
        <strain evidence="7">CGMCC 4.1530</strain>
    </source>
</reference>
<dbReference type="InterPro" id="IPR036390">
    <property type="entry name" value="WH_DNA-bd_sf"/>
</dbReference>
<evidence type="ECO:0000313" key="7">
    <source>
        <dbReference type="Proteomes" id="UP001596215"/>
    </source>
</evidence>
<keyword evidence="7" id="KW-1185">Reference proteome</keyword>
<dbReference type="Pfam" id="PF03466">
    <property type="entry name" value="LysR_substrate"/>
    <property type="match status" value="1"/>
</dbReference>
<dbReference type="SUPFAM" id="SSF53850">
    <property type="entry name" value="Periplasmic binding protein-like II"/>
    <property type="match status" value="1"/>
</dbReference>
<dbReference type="CDD" id="cd08474">
    <property type="entry name" value="PBP2_CrgA_like_5"/>
    <property type="match status" value="1"/>
</dbReference>
<keyword evidence="2" id="KW-0805">Transcription regulation</keyword>
<dbReference type="PROSITE" id="PS50931">
    <property type="entry name" value="HTH_LYSR"/>
    <property type="match status" value="1"/>
</dbReference>
<evidence type="ECO:0000256" key="2">
    <source>
        <dbReference type="ARBA" id="ARBA00023015"/>
    </source>
</evidence>
<gene>
    <name evidence="6" type="ORF">ACFP73_12660</name>
</gene>
<dbReference type="InterPro" id="IPR058163">
    <property type="entry name" value="LysR-type_TF_proteobact-type"/>
</dbReference>
<dbReference type="SUPFAM" id="SSF46785">
    <property type="entry name" value="Winged helix' DNA-binding domain"/>
    <property type="match status" value="1"/>
</dbReference>
<feature type="domain" description="HTH lysR-type" evidence="5">
    <location>
        <begin position="4"/>
        <end position="61"/>
    </location>
</feature>
<comment type="caution">
    <text evidence="6">The sequence shown here is derived from an EMBL/GenBank/DDBJ whole genome shotgun (WGS) entry which is preliminary data.</text>
</comment>
<dbReference type="InterPro" id="IPR005119">
    <property type="entry name" value="LysR_subst-bd"/>
</dbReference>
<dbReference type="Gene3D" id="1.10.10.10">
    <property type="entry name" value="Winged helix-like DNA-binding domain superfamily/Winged helix DNA-binding domain"/>
    <property type="match status" value="1"/>
</dbReference>
<dbReference type="Proteomes" id="UP001596215">
    <property type="component" value="Unassembled WGS sequence"/>
</dbReference>
<sequence>MLKENFNELQNFLVVARERSFTKAAARLGVSQSALSHGMKALENRLNLRLLTRTTRSVAPTEAGERLIACLAPRLSALEQEFDALLQLSGQPTGSLRLSVSEHALESLLWPKIKLFTRQYPQISIELVADNRFIDIVEQRFDAGVRLGESIEKDMVAVPIGPDIRMVVAGSPDYFAARGIPQTPQDLLQHQCINMRLPGSGALYHWEFEAQGKPLRVRVNGALIISSLSQRIDAALCGLGLVFVPADQISEAIAGGRLLTVLDDWCPAFAGYSLYYPSRRQHPAAFSLLIEALRHRPELSPTQAGV</sequence>
<evidence type="ECO:0000313" key="6">
    <source>
        <dbReference type="EMBL" id="MFC6362935.1"/>
    </source>
</evidence>
<dbReference type="EMBL" id="JBHSUC010000017">
    <property type="protein sequence ID" value="MFC6362935.1"/>
    <property type="molecule type" value="Genomic_DNA"/>
</dbReference>
<organism evidence="6 7">
    <name type="scientific">Tatumella punctata</name>
    <dbReference type="NCBI Taxonomy" id="399969"/>
    <lineage>
        <taxon>Bacteria</taxon>
        <taxon>Pseudomonadati</taxon>
        <taxon>Pseudomonadota</taxon>
        <taxon>Gammaproteobacteria</taxon>
        <taxon>Enterobacterales</taxon>
        <taxon>Erwiniaceae</taxon>
        <taxon>Tatumella</taxon>
    </lineage>
</organism>
<evidence type="ECO:0000259" key="5">
    <source>
        <dbReference type="PROSITE" id="PS50931"/>
    </source>
</evidence>
<dbReference type="PRINTS" id="PR00039">
    <property type="entry name" value="HTHLYSR"/>
</dbReference>
<name>A0ABW1VRN1_9GAMM</name>
<comment type="similarity">
    <text evidence="1">Belongs to the LysR transcriptional regulatory family.</text>
</comment>
<dbReference type="RefSeq" id="WP_212711292.1">
    <property type="nucleotide sequence ID" value="NZ_BAAAFW010000008.1"/>
</dbReference>
<dbReference type="Gene3D" id="3.40.190.290">
    <property type="match status" value="1"/>
</dbReference>
<evidence type="ECO:0000256" key="1">
    <source>
        <dbReference type="ARBA" id="ARBA00009437"/>
    </source>
</evidence>
<dbReference type="Pfam" id="PF00126">
    <property type="entry name" value="HTH_1"/>
    <property type="match status" value="1"/>
</dbReference>
<evidence type="ECO:0000256" key="3">
    <source>
        <dbReference type="ARBA" id="ARBA00023125"/>
    </source>
</evidence>
<protein>
    <submittedName>
        <fullName evidence="6">LysR substrate-binding domain-containing protein</fullName>
    </submittedName>
</protein>
<dbReference type="PANTHER" id="PTHR30537:SF1">
    <property type="entry name" value="HTH-TYPE TRANSCRIPTIONAL REGULATOR PGRR"/>
    <property type="match status" value="1"/>
</dbReference>
<proteinExistence type="inferred from homology"/>